<dbReference type="STRING" id="1838280.A6M21_06110"/>
<dbReference type="EMBL" id="LYVF01000062">
    <property type="protein sequence ID" value="OAT85487.1"/>
    <property type="molecule type" value="Genomic_DNA"/>
</dbReference>
<comment type="similarity">
    <text evidence="2 6">Belongs to the FPP/GGPP synthase family.</text>
</comment>
<dbReference type="Gene3D" id="1.10.600.10">
    <property type="entry name" value="Farnesyl Diphosphate Synthase"/>
    <property type="match status" value="1"/>
</dbReference>
<protein>
    <recommendedName>
        <fullName evidence="9">Polyprenyl synthetase</fullName>
    </recommendedName>
</protein>
<keyword evidence="8" id="KW-1185">Reference proteome</keyword>
<evidence type="ECO:0000256" key="6">
    <source>
        <dbReference type="RuleBase" id="RU004466"/>
    </source>
</evidence>
<reference evidence="7 8" key="1">
    <citation type="submission" date="2016-04" db="EMBL/GenBank/DDBJ databases">
        <authorList>
            <person name="Evans L.H."/>
            <person name="Alamgir A."/>
            <person name="Owens N."/>
            <person name="Weber N.D."/>
            <person name="Virtaneva K."/>
            <person name="Barbian K."/>
            <person name="Babar A."/>
            <person name="Rosenke K."/>
        </authorList>
    </citation>
    <scope>NUCLEOTIDE SEQUENCE [LARGE SCALE GENOMIC DNA]</scope>
    <source>
        <strain evidence="7 8">LMa1</strain>
    </source>
</reference>
<evidence type="ECO:0000313" key="8">
    <source>
        <dbReference type="Proteomes" id="UP000078532"/>
    </source>
</evidence>
<dbReference type="InterPro" id="IPR008949">
    <property type="entry name" value="Isoprenoid_synthase_dom_sf"/>
</dbReference>
<dbReference type="CDD" id="cd00867">
    <property type="entry name" value="Trans_IPPS"/>
    <property type="match status" value="1"/>
</dbReference>
<dbReference type="GO" id="GO:0004659">
    <property type="term" value="F:prenyltransferase activity"/>
    <property type="evidence" value="ECO:0007669"/>
    <property type="project" value="InterPro"/>
</dbReference>
<keyword evidence="5" id="KW-0460">Magnesium</keyword>
<evidence type="ECO:0000256" key="1">
    <source>
        <dbReference type="ARBA" id="ARBA00001946"/>
    </source>
</evidence>
<evidence type="ECO:0000256" key="2">
    <source>
        <dbReference type="ARBA" id="ARBA00006706"/>
    </source>
</evidence>
<keyword evidence="4" id="KW-0479">Metal-binding</keyword>
<name>A0A1B7LH65_9FIRM</name>
<evidence type="ECO:0000256" key="5">
    <source>
        <dbReference type="ARBA" id="ARBA00022842"/>
    </source>
</evidence>
<dbReference type="OrthoDB" id="1795180at2"/>
<gene>
    <name evidence="7" type="ORF">A6M21_06110</name>
</gene>
<dbReference type="SUPFAM" id="SSF48576">
    <property type="entry name" value="Terpenoid synthases"/>
    <property type="match status" value="1"/>
</dbReference>
<evidence type="ECO:0000256" key="3">
    <source>
        <dbReference type="ARBA" id="ARBA00022679"/>
    </source>
</evidence>
<dbReference type="Proteomes" id="UP000078532">
    <property type="component" value="Unassembled WGS sequence"/>
</dbReference>
<dbReference type="Pfam" id="PF00348">
    <property type="entry name" value="polyprenyl_synt"/>
    <property type="match status" value="1"/>
</dbReference>
<dbReference type="AlphaFoldDB" id="A0A1B7LH65"/>
<proteinExistence type="inferred from homology"/>
<dbReference type="GO" id="GO:0046872">
    <property type="term" value="F:metal ion binding"/>
    <property type="evidence" value="ECO:0007669"/>
    <property type="project" value="UniProtKB-KW"/>
</dbReference>
<dbReference type="InterPro" id="IPR000092">
    <property type="entry name" value="Polyprenyl_synt"/>
</dbReference>
<dbReference type="RefSeq" id="WP_066666834.1">
    <property type="nucleotide sequence ID" value="NZ_LYVF01000062.1"/>
</dbReference>
<evidence type="ECO:0000313" key="7">
    <source>
        <dbReference type="EMBL" id="OAT85487.1"/>
    </source>
</evidence>
<accession>A0A1B7LH65</accession>
<comment type="caution">
    <text evidence="7">The sequence shown here is derived from an EMBL/GenBank/DDBJ whole genome shotgun (WGS) entry which is preliminary data.</text>
</comment>
<evidence type="ECO:0000256" key="4">
    <source>
        <dbReference type="ARBA" id="ARBA00022723"/>
    </source>
</evidence>
<dbReference type="PANTHER" id="PTHR12001:SF69">
    <property type="entry name" value="ALL TRANS-POLYPRENYL-DIPHOSPHATE SYNTHASE PDSS1"/>
    <property type="match status" value="1"/>
</dbReference>
<dbReference type="PANTHER" id="PTHR12001">
    <property type="entry name" value="GERANYLGERANYL PYROPHOSPHATE SYNTHASE"/>
    <property type="match status" value="1"/>
</dbReference>
<evidence type="ECO:0008006" key="9">
    <source>
        <dbReference type="Google" id="ProtNLM"/>
    </source>
</evidence>
<sequence>MLSRILSPIQNELFQVEGILEKSFQIKTGHLSSFAHLQAGTVNAVIRPALVLLSAGMYGPLTSPVIALAAVVQFIYLAAMIHGRINEEDPRHATADRRDGYQFPVLVGDYLYGRFFTSLCDAGIVRYLEPLSETICRMNEGSILRLKNSVSGKNNPGLWLKIIRLETASLTAAACSLGCRLTGAPPEEAEIWNRFGRHFGTALALLEDQAPGLNGGDYLALAAEELSLLPPGETQNICKLLLNYFQDEAAALSRQVV</sequence>
<keyword evidence="3 6" id="KW-0808">Transferase</keyword>
<dbReference type="GO" id="GO:0008299">
    <property type="term" value="P:isoprenoid biosynthetic process"/>
    <property type="evidence" value="ECO:0007669"/>
    <property type="project" value="InterPro"/>
</dbReference>
<comment type="cofactor">
    <cofactor evidence="1">
        <name>Mg(2+)</name>
        <dbReference type="ChEBI" id="CHEBI:18420"/>
    </cofactor>
</comment>
<organism evidence="7 8">
    <name type="scientific">Desulfotomaculum copahuensis</name>
    <dbReference type="NCBI Taxonomy" id="1838280"/>
    <lineage>
        <taxon>Bacteria</taxon>
        <taxon>Bacillati</taxon>
        <taxon>Bacillota</taxon>
        <taxon>Clostridia</taxon>
        <taxon>Eubacteriales</taxon>
        <taxon>Desulfotomaculaceae</taxon>
        <taxon>Desulfotomaculum</taxon>
    </lineage>
</organism>